<proteinExistence type="predicted"/>
<dbReference type="EMBL" id="CP003929">
    <property type="protein sequence ID" value="AGB39501.1"/>
    <property type="molecule type" value="Genomic_DNA"/>
</dbReference>
<keyword evidence="3" id="KW-1185">Reference proteome</keyword>
<protein>
    <recommendedName>
        <fullName evidence="4">Histidine kinase</fullName>
    </recommendedName>
</protein>
<dbReference type="GeneID" id="14402721"/>
<dbReference type="HOGENOM" id="CLU_123166_0_0_2"/>
<accession>L0K3B3</accession>
<feature type="transmembrane region" description="Helical" evidence="1">
    <location>
        <begin position="114"/>
        <end position="138"/>
    </location>
</feature>
<feature type="transmembrane region" description="Helical" evidence="1">
    <location>
        <begin position="20"/>
        <end position="41"/>
    </location>
</feature>
<organism evidence="2 3">
    <name type="scientific">Natronococcus occultus SP4</name>
    <dbReference type="NCBI Taxonomy" id="694430"/>
    <lineage>
        <taxon>Archaea</taxon>
        <taxon>Methanobacteriati</taxon>
        <taxon>Methanobacteriota</taxon>
        <taxon>Stenosarchaea group</taxon>
        <taxon>Halobacteria</taxon>
        <taxon>Halobacteriales</taxon>
        <taxon>Natrialbaceae</taxon>
        <taxon>Natronococcus</taxon>
    </lineage>
</organism>
<keyword evidence="1" id="KW-0812">Transmembrane</keyword>
<evidence type="ECO:0000256" key="1">
    <source>
        <dbReference type="SAM" id="Phobius"/>
    </source>
</evidence>
<reference evidence="2 3" key="1">
    <citation type="submission" date="2012-11" db="EMBL/GenBank/DDBJ databases">
        <title>FINISHED of Natronococcus occultus SP4, DSM 3396.</title>
        <authorList>
            <consortium name="DOE Joint Genome Institute"/>
            <person name="Eisen J."/>
            <person name="Huntemann M."/>
            <person name="Wei C.-L."/>
            <person name="Han J."/>
            <person name="Detter J.C."/>
            <person name="Han C."/>
            <person name="Tapia R."/>
            <person name="Chen A."/>
            <person name="Kyrpides N."/>
            <person name="Mavromatis K."/>
            <person name="Markowitz V."/>
            <person name="Szeto E."/>
            <person name="Ivanova N."/>
            <person name="Mikhailova N."/>
            <person name="Ovchinnikova G."/>
            <person name="Pagani I."/>
            <person name="Pati A."/>
            <person name="Goodwin L."/>
            <person name="Nordberg H.P."/>
            <person name="Cantor M.N."/>
            <person name="Hua S.X."/>
            <person name="Woyke T."/>
            <person name="Eisen J."/>
            <person name="Klenk H.-P."/>
            <person name="Klenk H.-P."/>
        </authorList>
    </citation>
    <scope>NUCLEOTIDE SEQUENCE [LARGE SCALE GENOMIC DNA]</scope>
    <source>
        <strain evidence="2 3">SP4</strain>
    </source>
</reference>
<evidence type="ECO:0008006" key="4">
    <source>
        <dbReference type="Google" id="ProtNLM"/>
    </source>
</evidence>
<gene>
    <name evidence="2" type="ORF">Natoc_3792</name>
</gene>
<feature type="transmembrane region" description="Helical" evidence="1">
    <location>
        <begin position="61"/>
        <end position="82"/>
    </location>
</feature>
<name>L0K3B3_9EURY</name>
<dbReference type="eggNOG" id="arCOG06357">
    <property type="taxonomic scope" value="Archaea"/>
</dbReference>
<keyword evidence="1" id="KW-0472">Membrane</keyword>
<evidence type="ECO:0000313" key="3">
    <source>
        <dbReference type="Proteomes" id="UP000010878"/>
    </source>
</evidence>
<sequence length="187" mass="19381">MSTESASPTDYGLDGSTNWLLGGAIGGIVGSLLFGALLWVVDPAIVTDTVPGIYGFDPDGALGWVFHLFHGLILGLVFGFLVSRDLILGTLTADTQFDVLEETGLTVRFVLAGFVYGLAVWALLPVIAGTVLVSIGGADPVFPGVAAETLAGHLLYGLLLGALFSVFVDTESSAEDVETPFDDASES</sequence>
<keyword evidence="1" id="KW-1133">Transmembrane helix</keyword>
<dbReference type="OrthoDB" id="204680at2157"/>
<dbReference type="KEGG" id="nou:Natoc_3792"/>
<feature type="transmembrane region" description="Helical" evidence="1">
    <location>
        <begin position="150"/>
        <end position="168"/>
    </location>
</feature>
<evidence type="ECO:0000313" key="2">
    <source>
        <dbReference type="EMBL" id="AGB39501.1"/>
    </source>
</evidence>
<dbReference type="RefSeq" id="WP_015322935.1">
    <property type="nucleotide sequence ID" value="NC_019974.1"/>
</dbReference>
<dbReference type="AlphaFoldDB" id="L0K3B3"/>
<dbReference type="Proteomes" id="UP000010878">
    <property type="component" value="Chromosome"/>
</dbReference>